<evidence type="ECO:0000313" key="13">
    <source>
        <dbReference type="Proteomes" id="UP000092555"/>
    </source>
</evidence>
<evidence type="ECO:0000259" key="11">
    <source>
        <dbReference type="PROSITE" id="PS51194"/>
    </source>
</evidence>
<dbReference type="AlphaFoldDB" id="A0A1A0HK61"/>
<comment type="catalytic activity">
    <reaction evidence="9">
        <text>ATP + H2O = ADP + phosphate + H(+)</text>
        <dbReference type="Rhea" id="RHEA:13065"/>
        <dbReference type="ChEBI" id="CHEBI:15377"/>
        <dbReference type="ChEBI" id="CHEBI:15378"/>
        <dbReference type="ChEBI" id="CHEBI:30616"/>
        <dbReference type="ChEBI" id="CHEBI:43474"/>
        <dbReference type="ChEBI" id="CHEBI:456216"/>
        <dbReference type="EC" id="3.6.4.13"/>
    </reaction>
</comment>
<dbReference type="CDD" id="cd17913">
    <property type="entry name" value="DEXQc_Suv3"/>
    <property type="match status" value="1"/>
</dbReference>
<evidence type="ECO:0000256" key="8">
    <source>
        <dbReference type="ARBA" id="ARBA00023128"/>
    </source>
</evidence>
<evidence type="ECO:0000256" key="9">
    <source>
        <dbReference type="ARBA" id="ARBA00047984"/>
    </source>
</evidence>
<dbReference type="Pfam" id="PF22527">
    <property type="entry name" value="DEXQc_Suv3"/>
    <property type="match status" value="1"/>
</dbReference>
<dbReference type="SMART" id="SM00490">
    <property type="entry name" value="HELICc"/>
    <property type="match status" value="1"/>
</dbReference>
<dbReference type="Pfam" id="PF00271">
    <property type="entry name" value="Helicase_C"/>
    <property type="match status" value="1"/>
</dbReference>
<dbReference type="GO" id="GO:0045025">
    <property type="term" value="C:mitochondrial degradosome"/>
    <property type="evidence" value="ECO:0007669"/>
    <property type="project" value="EnsemblFungi"/>
</dbReference>
<dbReference type="Proteomes" id="UP000092555">
    <property type="component" value="Unassembled WGS sequence"/>
</dbReference>
<dbReference type="PANTHER" id="PTHR12131">
    <property type="entry name" value="ATP-DEPENDENT RNA AND DNA HELICASE"/>
    <property type="match status" value="1"/>
</dbReference>
<accession>A0A1A0HK61</accession>
<dbReference type="CDD" id="cd18805">
    <property type="entry name" value="SF2_C_suv3"/>
    <property type="match status" value="1"/>
</dbReference>
<feature type="domain" description="Helicase C-terminal" evidence="11">
    <location>
        <begin position="365"/>
        <end position="530"/>
    </location>
</feature>
<dbReference type="GO" id="GO:0008859">
    <property type="term" value="F:exoribonuclease II activity"/>
    <property type="evidence" value="ECO:0007669"/>
    <property type="project" value="EnsemblFungi"/>
</dbReference>
<dbReference type="InterPro" id="IPR055206">
    <property type="entry name" value="DEXQc_SUV3"/>
</dbReference>
<sequence length="718" mass="81779">MISINRLRLDYWGHSKYVSNVYKTRIPAANLLPNWRSLSASTDIEDKPTLLQLKLFTQQSLDMLDFRLKKREFCFPYEDLYSMSHGRAAKLMKSFEEKIWASFEKHYRDNKMDTNDTTDQTVSITQYFKPRPECIPSIVQLIYMGLYPRDLKTYFGQESEKAALCDILTELYHQHYLQADLSSDFNSKQVDMNWDISRPSDWYPGARKMKRKVIMHVGPTNSGKTYNSLQAFAKAKSGYYAGPLRLLAREIYEKFQSQNISCNLITGEEVVPSLDTFGNVAQLSSGTIEMIPLHKKMDICIIDEIQMIADSKRGSAWTNAVLGVQAKELHLCGEESAVKLIQKLLETTGEEIEIKRYERKGKLTMLSQPVGKLSALKKGDCLVAFSKRKILELKCEIENSTPLKVGVIYGALPPEIRSQESSKFNDGEYDVLVASDAIGMGLNLKIKRIVFWTSVKFDGSGLVDLSVSNVKQIGGRAGRFSLKDGELEGFVTTFHKKDLSHVSKCMRMPTTDLDKACIWPSSEFWSEYLSSFRTPMNYKVGVDHFYKSLKDTNLKDYFLSDFDHQTQVIDLICSSGLDSRLTIEDQLRLAQVPVNLKHAETEVIQQTLRFLECIATGTSKSVLDLNFLYTSILSAEPTVKNSSENILQILTELEKNHKIVLVFMWLSQRWPTIFVDKESAGEIKTLIEKRIDEELGCLRIVARAAGTKAQHKNKQARI</sequence>
<evidence type="ECO:0000256" key="6">
    <source>
        <dbReference type="ARBA" id="ARBA00022840"/>
    </source>
</evidence>
<dbReference type="GO" id="GO:0005524">
    <property type="term" value="F:ATP binding"/>
    <property type="evidence" value="ECO:0007669"/>
    <property type="project" value="UniProtKB-KW"/>
</dbReference>
<dbReference type="RefSeq" id="XP_018715050.1">
    <property type="nucleotide sequence ID" value="XM_018855714.1"/>
</dbReference>
<dbReference type="OrthoDB" id="6692397at2759"/>
<keyword evidence="13" id="KW-1185">Reference proteome</keyword>
<dbReference type="EMBL" id="LXTC01000001">
    <property type="protein sequence ID" value="OBA24569.1"/>
    <property type="molecule type" value="Genomic_DNA"/>
</dbReference>
<proteinExistence type="predicted"/>
<evidence type="ECO:0000256" key="2">
    <source>
        <dbReference type="ARBA" id="ARBA00012552"/>
    </source>
</evidence>
<dbReference type="GO" id="GO:0000965">
    <property type="term" value="P:mitochondrial RNA 3'-end processing"/>
    <property type="evidence" value="ECO:0007669"/>
    <property type="project" value="TreeGrafter"/>
</dbReference>
<keyword evidence="3" id="KW-0547">Nucleotide-binding</keyword>
<comment type="subcellular location">
    <subcellularLocation>
        <location evidence="1">Mitochondrion</location>
    </subcellularLocation>
</comment>
<dbReference type="Gene3D" id="3.40.50.300">
    <property type="entry name" value="P-loop containing nucleotide triphosphate hydrolases"/>
    <property type="match status" value="2"/>
</dbReference>
<evidence type="ECO:0000256" key="4">
    <source>
        <dbReference type="ARBA" id="ARBA00022801"/>
    </source>
</evidence>
<dbReference type="PROSITE" id="PS51194">
    <property type="entry name" value="HELICASE_CTER"/>
    <property type="match status" value="1"/>
</dbReference>
<dbReference type="GO" id="GO:0000372">
    <property type="term" value="P:Group I intron splicing"/>
    <property type="evidence" value="ECO:0007669"/>
    <property type="project" value="EnsemblFungi"/>
</dbReference>
<evidence type="ECO:0000256" key="5">
    <source>
        <dbReference type="ARBA" id="ARBA00022806"/>
    </source>
</evidence>
<gene>
    <name evidence="12" type="ORF">METBIDRAFT_30802</name>
</gene>
<keyword evidence="6" id="KW-0067">ATP-binding</keyword>
<keyword evidence="5" id="KW-0347">Helicase</keyword>
<comment type="caution">
    <text evidence="12">The sequence shown here is derived from an EMBL/GenBank/DDBJ whole genome shotgun (WGS) entry which is preliminary data.</text>
</comment>
<keyword evidence="4 12" id="KW-0378">Hydrolase</keyword>
<protein>
    <recommendedName>
        <fullName evidence="10">ATP-dependent RNA helicase SUV3, mitochondrial</fullName>
        <ecNumber evidence="2">3.6.4.13</ecNumber>
    </recommendedName>
</protein>
<dbReference type="Gene3D" id="1.20.58.1080">
    <property type="match status" value="1"/>
</dbReference>
<dbReference type="PANTHER" id="PTHR12131:SF1">
    <property type="entry name" value="ATP-DEPENDENT RNA HELICASE SUPV3L1, MITOCHONDRIAL-RELATED"/>
    <property type="match status" value="1"/>
</dbReference>
<dbReference type="InterPro" id="IPR027417">
    <property type="entry name" value="P-loop_NTPase"/>
</dbReference>
<dbReference type="EC" id="3.6.4.13" evidence="2"/>
<evidence type="ECO:0000256" key="10">
    <source>
        <dbReference type="ARBA" id="ARBA00071444"/>
    </source>
</evidence>
<keyword evidence="7" id="KW-0809">Transit peptide</keyword>
<dbReference type="GO" id="GO:0003724">
    <property type="term" value="F:RNA helicase activity"/>
    <property type="evidence" value="ECO:0007669"/>
    <property type="project" value="UniProtKB-EC"/>
</dbReference>
<evidence type="ECO:0000256" key="3">
    <source>
        <dbReference type="ARBA" id="ARBA00022741"/>
    </source>
</evidence>
<dbReference type="STRING" id="869754.A0A1A0HK61"/>
<organism evidence="12 13">
    <name type="scientific">Metschnikowia bicuspidata var. bicuspidata NRRL YB-4993</name>
    <dbReference type="NCBI Taxonomy" id="869754"/>
    <lineage>
        <taxon>Eukaryota</taxon>
        <taxon>Fungi</taxon>
        <taxon>Dikarya</taxon>
        <taxon>Ascomycota</taxon>
        <taxon>Saccharomycotina</taxon>
        <taxon>Pichiomycetes</taxon>
        <taxon>Metschnikowiaceae</taxon>
        <taxon>Metschnikowia</taxon>
    </lineage>
</organism>
<dbReference type="GO" id="GO:0006264">
    <property type="term" value="P:mitochondrial DNA replication"/>
    <property type="evidence" value="ECO:0007669"/>
    <property type="project" value="EnsemblFungi"/>
</dbReference>
<dbReference type="FunFam" id="3.40.50.300:FF:001549">
    <property type="entry name" value="SUV3p ATP-dependent RNA helicase"/>
    <property type="match status" value="1"/>
</dbReference>
<dbReference type="InterPro" id="IPR044774">
    <property type="entry name" value="Suv3_DEXQc"/>
</dbReference>
<dbReference type="FunFam" id="3.40.50.300:FF:000269">
    <property type="entry name" value="ATP-dependent RNA helicase SUPV3L1, mitochondrial"/>
    <property type="match status" value="1"/>
</dbReference>
<dbReference type="Gene3D" id="1.20.272.40">
    <property type="match status" value="1"/>
</dbReference>
<dbReference type="InterPro" id="IPR001650">
    <property type="entry name" value="Helicase_C-like"/>
</dbReference>
<keyword evidence="8" id="KW-0496">Mitochondrion</keyword>
<evidence type="ECO:0000256" key="7">
    <source>
        <dbReference type="ARBA" id="ARBA00022946"/>
    </source>
</evidence>
<dbReference type="InterPro" id="IPR022192">
    <property type="entry name" value="SUV3_C"/>
</dbReference>
<dbReference type="Pfam" id="PF12513">
    <property type="entry name" value="SUV3_C"/>
    <property type="match status" value="1"/>
</dbReference>
<dbReference type="GeneID" id="30028690"/>
<name>A0A1A0HK61_9ASCO</name>
<dbReference type="InterPro" id="IPR050699">
    <property type="entry name" value="RNA-DNA_Helicase"/>
</dbReference>
<evidence type="ECO:0000256" key="1">
    <source>
        <dbReference type="ARBA" id="ARBA00004173"/>
    </source>
</evidence>
<dbReference type="GO" id="GO:0000957">
    <property type="term" value="P:mitochondrial RNA catabolic process"/>
    <property type="evidence" value="ECO:0007669"/>
    <property type="project" value="EnsemblFungi"/>
</dbReference>
<reference evidence="12 13" key="1">
    <citation type="submission" date="2016-05" db="EMBL/GenBank/DDBJ databases">
        <title>Comparative genomics of biotechnologically important yeasts.</title>
        <authorList>
            <consortium name="DOE Joint Genome Institute"/>
            <person name="Riley R."/>
            <person name="Haridas S."/>
            <person name="Wolfe K.H."/>
            <person name="Lopes M.R."/>
            <person name="Hittinger C.T."/>
            <person name="Goker M."/>
            <person name="Salamov A."/>
            <person name="Wisecaver J."/>
            <person name="Long T.M."/>
            <person name="Aerts A.L."/>
            <person name="Barry K."/>
            <person name="Choi C."/>
            <person name="Clum A."/>
            <person name="Coughlan A.Y."/>
            <person name="Deshpande S."/>
            <person name="Douglass A.P."/>
            <person name="Hanson S.J."/>
            <person name="Klenk H.-P."/>
            <person name="LaButti K."/>
            <person name="Lapidus A."/>
            <person name="Lindquist E."/>
            <person name="Lipzen A."/>
            <person name="Meier-kolthoff J.P."/>
            <person name="Ohm R.A."/>
            <person name="Otillar R.P."/>
            <person name="Pangilinan J."/>
            <person name="Peng Y."/>
            <person name="Rokas A."/>
            <person name="Rosa C.A."/>
            <person name="Scheuner C."/>
            <person name="Sibirny A.A."/>
            <person name="Slot J.C."/>
            <person name="Stielow J.B."/>
            <person name="Sun H."/>
            <person name="Kurtzman C.P."/>
            <person name="Blackwell M."/>
            <person name="Grigoriev I.V."/>
            <person name="Jeffries T.W."/>
        </authorList>
    </citation>
    <scope>NUCLEOTIDE SEQUENCE [LARGE SCALE GENOMIC DNA]</scope>
    <source>
        <strain evidence="12 13">NRRL YB-4993</strain>
    </source>
</reference>
<dbReference type="SUPFAM" id="SSF52540">
    <property type="entry name" value="P-loop containing nucleoside triphosphate hydrolases"/>
    <property type="match status" value="1"/>
</dbReference>
<evidence type="ECO:0000313" key="12">
    <source>
        <dbReference type="EMBL" id="OBA24569.1"/>
    </source>
</evidence>